<dbReference type="EMBL" id="CP074694">
    <property type="protein sequence ID" value="QVL33346.1"/>
    <property type="molecule type" value="Genomic_DNA"/>
</dbReference>
<feature type="chain" id="PRO_5034300368" evidence="2">
    <location>
        <begin position="21"/>
        <end position="290"/>
    </location>
</feature>
<feature type="region of interest" description="Disordered" evidence="1">
    <location>
        <begin position="29"/>
        <end position="63"/>
    </location>
</feature>
<dbReference type="RefSeq" id="WP_213498236.1">
    <property type="nucleotide sequence ID" value="NZ_CP074694.1"/>
</dbReference>
<proteinExistence type="predicted"/>
<sequence length="290" mass="30988">MKFYLSIVGLGLLSIGSIKAQTPATIPNALPTDGTITQPLATQPPATQPLVPPPASSPALSISKPSSVENWQGNLENHPAYTDPFNRTLIGTELYFRAGPSFILGGGILRSQLNTTGASVEGGGRSLFFNSDGSSAWVVDLGLSYSYNRGQLNPNNVITVIGDTGYIRALDRTAAQIALGKEWYPVGSADVTAHKSSFWKYGVDAGLRWGTGHIDYTSVPMIATPLIRHQDVFGGTFIGANADLEVPLGGTWSYLFGFRVEVGYTFSSLVPGYNSSLYDIGLLFETGLRF</sequence>
<keyword evidence="4" id="KW-1185">Reference proteome</keyword>
<feature type="compositionally biased region" description="Pro residues" evidence="1">
    <location>
        <begin position="46"/>
        <end position="56"/>
    </location>
</feature>
<evidence type="ECO:0000256" key="1">
    <source>
        <dbReference type="SAM" id="MobiDB-lite"/>
    </source>
</evidence>
<organism evidence="3 4">
    <name type="scientific">Telmatocola sphagniphila</name>
    <dbReference type="NCBI Taxonomy" id="1123043"/>
    <lineage>
        <taxon>Bacteria</taxon>
        <taxon>Pseudomonadati</taxon>
        <taxon>Planctomycetota</taxon>
        <taxon>Planctomycetia</taxon>
        <taxon>Gemmatales</taxon>
        <taxon>Gemmataceae</taxon>
    </lineage>
</organism>
<dbReference type="KEGG" id="tsph:KIH39_05375"/>
<accession>A0A8E6B7U1</accession>
<dbReference type="Proteomes" id="UP000676194">
    <property type="component" value="Chromosome"/>
</dbReference>
<evidence type="ECO:0000313" key="4">
    <source>
        <dbReference type="Proteomes" id="UP000676194"/>
    </source>
</evidence>
<evidence type="ECO:0000313" key="3">
    <source>
        <dbReference type="EMBL" id="QVL33346.1"/>
    </source>
</evidence>
<feature type="signal peptide" evidence="2">
    <location>
        <begin position="1"/>
        <end position="20"/>
    </location>
</feature>
<reference evidence="3" key="1">
    <citation type="submission" date="2021-05" db="EMBL/GenBank/DDBJ databases">
        <title>Complete genome sequence of the cellulolytic planctomycete Telmatocola sphagniphila SP2T and characterization of the first cellulase from planctomycetes.</title>
        <authorList>
            <person name="Rakitin A.L."/>
            <person name="Beletsky A.V."/>
            <person name="Naumoff D.G."/>
            <person name="Kulichevskaya I.S."/>
            <person name="Mardanov A.V."/>
            <person name="Ravin N.V."/>
            <person name="Dedysh S.N."/>
        </authorList>
    </citation>
    <scope>NUCLEOTIDE SEQUENCE</scope>
    <source>
        <strain evidence="3">SP2T</strain>
    </source>
</reference>
<evidence type="ECO:0000256" key="2">
    <source>
        <dbReference type="SAM" id="SignalP"/>
    </source>
</evidence>
<protein>
    <submittedName>
        <fullName evidence="3">Uncharacterized protein</fullName>
    </submittedName>
</protein>
<name>A0A8E6B7U1_9BACT</name>
<gene>
    <name evidence="3" type="ORF">KIH39_05375</name>
</gene>
<keyword evidence="2" id="KW-0732">Signal</keyword>
<dbReference type="AlphaFoldDB" id="A0A8E6B7U1"/>